<evidence type="ECO:0000256" key="4">
    <source>
        <dbReference type="HAMAP-Rule" id="MF_00080"/>
    </source>
</evidence>
<keyword evidence="10" id="KW-1185">Reference proteome</keyword>
<dbReference type="InterPro" id="IPR036787">
    <property type="entry name" value="T_IF-3_N_sf"/>
</dbReference>
<dbReference type="Gene3D" id="3.10.20.80">
    <property type="entry name" value="Translation initiation factor 3 (IF-3), N-terminal domain"/>
    <property type="match status" value="1"/>
</dbReference>
<dbReference type="FunFam" id="3.10.20.80:FF:000001">
    <property type="entry name" value="Translation initiation factor IF-3"/>
    <property type="match status" value="1"/>
</dbReference>
<dbReference type="HOGENOM" id="CLU_054919_3_2_0"/>
<dbReference type="Gene3D" id="3.30.110.10">
    <property type="entry name" value="Translation initiation factor 3 (IF-3), C-terminal domain"/>
    <property type="match status" value="1"/>
</dbReference>
<reference evidence="9 10" key="1">
    <citation type="submission" date="2009-02" db="EMBL/GenBank/DDBJ databases">
        <title>The Genome Sequence of Fusobacterium sp. 3_1_5R.</title>
        <authorList>
            <consortium name="The Broad Institute Genome Sequencing Platform"/>
            <person name="Ward D."/>
            <person name="Young S.K."/>
            <person name="Kodira C.D."/>
            <person name="Zeng Q."/>
            <person name="Koehrsen M."/>
            <person name="Alvarado L."/>
            <person name="Berlin A."/>
            <person name="Borenstein D."/>
            <person name="Chen Z."/>
            <person name="Engels R."/>
            <person name="Freedman E."/>
            <person name="Gellesch M."/>
            <person name="Goldberg J."/>
            <person name="Griggs A."/>
            <person name="Gujja S."/>
            <person name="Heiman D."/>
            <person name="Hepburn T."/>
            <person name="Howarth C."/>
            <person name="Jen D."/>
            <person name="Larson L."/>
            <person name="Lewis B."/>
            <person name="Mehta T."/>
            <person name="Park D."/>
            <person name="Pearson M."/>
            <person name="Roberts A."/>
            <person name="Saif S."/>
            <person name="Shea T."/>
            <person name="Shenoy N."/>
            <person name="Sisk P."/>
            <person name="Stolte C."/>
            <person name="Sykes S."/>
            <person name="Walk T."/>
            <person name="White J."/>
            <person name="Yandava C."/>
            <person name="Allen-Vercoe E."/>
            <person name="Strauss J."/>
            <person name="Ambrose C."/>
            <person name="Lander E."/>
            <person name="Nusbaum C."/>
            <person name="Galagan J."/>
            <person name="Birren B."/>
        </authorList>
    </citation>
    <scope>NUCLEOTIDE SEQUENCE [LARGE SCALE GENOMIC DNA]</scope>
    <source>
        <strain evidence="9 10">3_1_5R</strain>
    </source>
</reference>
<dbReference type="GO" id="GO:0003743">
    <property type="term" value="F:translation initiation factor activity"/>
    <property type="evidence" value="ECO:0007669"/>
    <property type="project" value="UniProtKB-UniRule"/>
</dbReference>
<gene>
    <name evidence="4 9" type="primary">infC</name>
    <name evidence="9" type="ORF">FSBG_01037</name>
</gene>
<keyword evidence="4" id="KW-0963">Cytoplasm</keyword>
<dbReference type="Pfam" id="PF00707">
    <property type="entry name" value="IF3_C"/>
    <property type="match status" value="1"/>
</dbReference>
<sequence length="179" mass="20378">MFLFLSWRCMNISEKIRINDKIRGKEFRIIGADGEQLGVMSAAEALEIAANQDLDLVEIAATAKPPVCKIMNFGKYRYEQERKAKEAKKNQKQTVVKEVKVTARIDAHDLDTKVNQIQKFLEKDNKVKVTLVLFGREKMHASLGVGTLDEVAEKFAETADVDKKYAEKQKHIILTPKKK</sequence>
<dbReference type="Pfam" id="PF05198">
    <property type="entry name" value="IF3_N"/>
    <property type="match status" value="1"/>
</dbReference>
<dbReference type="AlphaFoldDB" id="E5BGB7"/>
<dbReference type="SUPFAM" id="SSF55200">
    <property type="entry name" value="Translation initiation factor IF3, C-terminal domain"/>
    <property type="match status" value="1"/>
</dbReference>
<dbReference type="GO" id="GO:0005829">
    <property type="term" value="C:cytosol"/>
    <property type="evidence" value="ECO:0007669"/>
    <property type="project" value="TreeGrafter"/>
</dbReference>
<comment type="function">
    <text evidence="4 6">IF-3 binds to the 30S ribosomal subunit and shifts the equilibrium between 70S ribosomes and their 50S and 30S subunits in favor of the free subunits, thus enhancing the availability of 30S subunits on which protein synthesis initiation begins.</text>
</comment>
<dbReference type="InterPro" id="IPR019813">
    <property type="entry name" value="Translation_initiation_fac3_CS"/>
</dbReference>
<evidence type="ECO:0000256" key="3">
    <source>
        <dbReference type="ARBA" id="ARBA00022917"/>
    </source>
</evidence>
<protein>
    <recommendedName>
        <fullName evidence="4 5">Translation initiation factor IF-3</fullName>
    </recommendedName>
</protein>
<dbReference type="GO" id="GO:0016020">
    <property type="term" value="C:membrane"/>
    <property type="evidence" value="ECO:0007669"/>
    <property type="project" value="TreeGrafter"/>
</dbReference>
<evidence type="ECO:0000313" key="9">
    <source>
        <dbReference type="EMBL" id="EFS21540.1"/>
    </source>
</evidence>
<evidence type="ECO:0000259" key="7">
    <source>
        <dbReference type="Pfam" id="PF00707"/>
    </source>
</evidence>
<comment type="similarity">
    <text evidence="1 4 6">Belongs to the IF-3 family.</text>
</comment>
<accession>E5BGB7</accession>
<organism evidence="9 10">
    <name type="scientific">Fusobacterium gonidiaformans 3-1-5R</name>
    <dbReference type="NCBI Taxonomy" id="469605"/>
    <lineage>
        <taxon>Bacteria</taxon>
        <taxon>Fusobacteriati</taxon>
        <taxon>Fusobacteriota</taxon>
        <taxon>Fusobacteriia</taxon>
        <taxon>Fusobacteriales</taxon>
        <taxon>Fusobacteriaceae</taxon>
        <taxon>Fusobacterium</taxon>
    </lineage>
</organism>
<name>E5BGB7_9FUSO</name>
<evidence type="ECO:0000256" key="2">
    <source>
        <dbReference type="ARBA" id="ARBA00022540"/>
    </source>
</evidence>
<dbReference type="GO" id="GO:0043022">
    <property type="term" value="F:ribosome binding"/>
    <property type="evidence" value="ECO:0007669"/>
    <property type="project" value="TreeGrafter"/>
</dbReference>
<dbReference type="InterPro" id="IPR019814">
    <property type="entry name" value="Translation_initiation_fac_3_N"/>
</dbReference>
<dbReference type="PROSITE" id="PS00938">
    <property type="entry name" value="IF3"/>
    <property type="match status" value="1"/>
</dbReference>
<dbReference type="PANTHER" id="PTHR10938:SF0">
    <property type="entry name" value="TRANSLATION INITIATION FACTOR IF-3, MITOCHONDRIAL"/>
    <property type="match status" value="1"/>
</dbReference>
<keyword evidence="3 4" id="KW-0648">Protein biosynthesis</keyword>
<dbReference type="HAMAP" id="MF_00080">
    <property type="entry name" value="IF_3"/>
    <property type="match status" value="1"/>
</dbReference>
<comment type="subcellular location">
    <subcellularLocation>
        <location evidence="4 6">Cytoplasm</location>
    </subcellularLocation>
</comment>
<dbReference type="PANTHER" id="PTHR10938">
    <property type="entry name" value="TRANSLATION INITIATION FACTOR IF-3"/>
    <property type="match status" value="1"/>
</dbReference>
<keyword evidence="2 4" id="KW-0396">Initiation factor</keyword>
<evidence type="ECO:0000256" key="5">
    <source>
        <dbReference type="NCBIfam" id="TIGR00168"/>
    </source>
</evidence>
<dbReference type="GO" id="GO:0032790">
    <property type="term" value="P:ribosome disassembly"/>
    <property type="evidence" value="ECO:0007669"/>
    <property type="project" value="TreeGrafter"/>
</dbReference>
<dbReference type="InterPro" id="IPR001288">
    <property type="entry name" value="Translation_initiation_fac_3"/>
</dbReference>
<dbReference type="SUPFAM" id="SSF54364">
    <property type="entry name" value="Translation initiation factor IF3, N-terminal domain"/>
    <property type="match status" value="1"/>
</dbReference>
<dbReference type="InterPro" id="IPR036788">
    <property type="entry name" value="T_IF-3_C_sf"/>
</dbReference>
<proteinExistence type="inferred from homology"/>
<dbReference type="NCBIfam" id="TIGR00168">
    <property type="entry name" value="infC"/>
    <property type="match status" value="1"/>
</dbReference>
<evidence type="ECO:0000313" key="10">
    <source>
        <dbReference type="Proteomes" id="UP000002975"/>
    </source>
</evidence>
<evidence type="ECO:0000256" key="6">
    <source>
        <dbReference type="RuleBase" id="RU000646"/>
    </source>
</evidence>
<dbReference type="Proteomes" id="UP000002975">
    <property type="component" value="Unassembled WGS sequence"/>
</dbReference>
<dbReference type="InterPro" id="IPR019815">
    <property type="entry name" value="Translation_initiation_fac_3_C"/>
</dbReference>
<feature type="domain" description="Translation initiation factor 3 C-terminal" evidence="7">
    <location>
        <begin position="95"/>
        <end position="176"/>
    </location>
</feature>
<evidence type="ECO:0000256" key="1">
    <source>
        <dbReference type="ARBA" id="ARBA00005439"/>
    </source>
</evidence>
<comment type="subunit">
    <text evidence="4 6">Monomer.</text>
</comment>
<dbReference type="EMBL" id="GG657972">
    <property type="protein sequence ID" value="EFS21540.1"/>
    <property type="molecule type" value="Genomic_DNA"/>
</dbReference>
<evidence type="ECO:0000259" key="8">
    <source>
        <dbReference type="Pfam" id="PF05198"/>
    </source>
</evidence>
<feature type="domain" description="Translation initiation factor 3 N-terminal" evidence="8">
    <location>
        <begin position="18"/>
        <end position="87"/>
    </location>
</feature>